<name>A0A9N9E3C9_9GLOM</name>
<evidence type="ECO:0000313" key="1">
    <source>
        <dbReference type="EMBL" id="CAG8659108.1"/>
    </source>
</evidence>
<reference evidence="1" key="1">
    <citation type="submission" date="2021-06" db="EMBL/GenBank/DDBJ databases">
        <authorList>
            <person name="Kallberg Y."/>
            <person name="Tangrot J."/>
            <person name="Rosling A."/>
        </authorList>
    </citation>
    <scope>NUCLEOTIDE SEQUENCE</scope>
    <source>
        <strain evidence="1">IA702</strain>
    </source>
</reference>
<proteinExistence type="predicted"/>
<evidence type="ECO:0000313" key="2">
    <source>
        <dbReference type="Proteomes" id="UP000789572"/>
    </source>
</evidence>
<feature type="non-terminal residue" evidence="1">
    <location>
        <position position="61"/>
    </location>
</feature>
<organism evidence="1 2">
    <name type="scientific">Paraglomus occultum</name>
    <dbReference type="NCBI Taxonomy" id="144539"/>
    <lineage>
        <taxon>Eukaryota</taxon>
        <taxon>Fungi</taxon>
        <taxon>Fungi incertae sedis</taxon>
        <taxon>Mucoromycota</taxon>
        <taxon>Glomeromycotina</taxon>
        <taxon>Glomeromycetes</taxon>
        <taxon>Paraglomerales</taxon>
        <taxon>Paraglomeraceae</taxon>
        <taxon>Paraglomus</taxon>
    </lineage>
</organism>
<gene>
    <name evidence="1" type="ORF">POCULU_LOCUS10363</name>
</gene>
<feature type="non-terminal residue" evidence="1">
    <location>
        <position position="1"/>
    </location>
</feature>
<sequence>AVEWYRKKLSMLSGRKRGKIPRSDNALELTKPENTDAILSFLQEVLPGWSDVKTAEIKRVS</sequence>
<accession>A0A9N9E3C9</accession>
<comment type="caution">
    <text evidence="1">The sequence shown here is derived from an EMBL/GenBank/DDBJ whole genome shotgun (WGS) entry which is preliminary data.</text>
</comment>
<dbReference type="EMBL" id="CAJVPJ010005161">
    <property type="protein sequence ID" value="CAG8659108.1"/>
    <property type="molecule type" value="Genomic_DNA"/>
</dbReference>
<dbReference type="AlphaFoldDB" id="A0A9N9E3C9"/>
<dbReference type="Proteomes" id="UP000789572">
    <property type="component" value="Unassembled WGS sequence"/>
</dbReference>
<protein>
    <submittedName>
        <fullName evidence="1">8570_t:CDS:1</fullName>
    </submittedName>
</protein>
<keyword evidence="2" id="KW-1185">Reference proteome</keyword>